<dbReference type="Proteomes" id="UP000019484">
    <property type="component" value="Unassembled WGS sequence"/>
</dbReference>
<feature type="transmembrane region" description="Helical" evidence="8">
    <location>
        <begin position="118"/>
        <end position="139"/>
    </location>
</feature>
<keyword evidence="3" id="KW-0813">Transport</keyword>
<evidence type="ECO:0000256" key="4">
    <source>
        <dbReference type="ARBA" id="ARBA00022692"/>
    </source>
</evidence>
<name>W9YWH8_9EURO</name>
<feature type="transmembrane region" description="Helical" evidence="8">
    <location>
        <begin position="370"/>
        <end position="398"/>
    </location>
</feature>
<dbReference type="PANTHER" id="PTHR48022">
    <property type="entry name" value="PLASTIDIC GLUCOSE TRANSPORTER 4"/>
    <property type="match status" value="1"/>
</dbReference>
<evidence type="ECO:0000256" key="5">
    <source>
        <dbReference type="ARBA" id="ARBA00022989"/>
    </source>
</evidence>
<feature type="transmembrane region" description="Helical" evidence="8">
    <location>
        <begin position="410"/>
        <end position="426"/>
    </location>
</feature>
<dbReference type="Pfam" id="PF00083">
    <property type="entry name" value="Sugar_tr"/>
    <property type="match status" value="1"/>
</dbReference>
<keyword evidence="5 8" id="KW-1133">Transmembrane helix</keyword>
<dbReference type="GO" id="GO:0016020">
    <property type="term" value="C:membrane"/>
    <property type="evidence" value="ECO:0007669"/>
    <property type="project" value="UniProtKB-SubCell"/>
</dbReference>
<dbReference type="AlphaFoldDB" id="W9YWH8"/>
<dbReference type="Gene3D" id="1.20.1250.20">
    <property type="entry name" value="MFS general substrate transporter like domains"/>
    <property type="match status" value="1"/>
</dbReference>
<keyword evidence="6 8" id="KW-0472">Membrane</keyword>
<reference evidence="11 12" key="1">
    <citation type="submission" date="2013-03" db="EMBL/GenBank/DDBJ databases">
        <title>The Genome Sequence of Capronia coronata CBS 617.96.</title>
        <authorList>
            <consortium name="The Broad Institute Genomics Platform"/>
            <person name="Cuomo C."/>
            <person name="de Hoog S."/>
            <person name="Gorbushina A."/>
            <person name="Walker B."/>
            <person name="Young S.K."/>
            <person name="Zeng Q."/>
            <person name="Gargeya S."/>
            <person name="Fitzgerald M."/>
            <person name="Haas B."/>
            <person name="Abouelleil A."/>
            <person name="Allen A.W."/>
            <person name="Alvarado L."/>
            <person name="Arachchi H.M."/>
            <person name="Berlin A.M."/>
            <person name="Chapman S.B."/>
            <person name="Gainer-Dewar J."/>
            <person name="Goldberg J."/>
            <person name="Griggs A."/>
            <person name="Gujja S."/>
            <person name="Hansen M."/>
            <person name="Howarth C."/>
            <person name="Imamovic A."/>
            <person name="Ireland A."/>
            <person name="Larimer J."/>
            <person name="McCowan C."/>
            <person name="Murphy C."/>
            <person name="Pearson M."/>
            <person name="Poon T.W."/>
            <person name="Priest M."/>
            <person name="Roberts A."/>
            <person name="Saif S."/>
            <person name="Shea T."/>
            <person name="Sisk P."/>
            <person name="Sykes S."/>
            <person name="Wortman J."/>
            <person name="Nusbaum C."/>
            <person name="Birren B."/>
        </authorList>
    </citation>
    <scope>NUCLEOTIDE SEQUENCE [LARGE SCALE GENOMIC DNA]</scope>
    <source>
        <strain evidence="11 12">CBS 617.96</strain>
    </source>
</reference>
<feature type="region of interest" description="Disordered" evidence="7">
    <location>
        <begin position="501"/>
        <end position="526"/>
    </location>
</feature>
<evidence type="ECO:0000256" key="2">
    <source>
        <dbReference type="ARBA" id="ARBA00010992"/>
    </source>
</evidence>
<dbReference type="GO" id="GO:0005351">
    <property type="term" value="F:carbohydrate:proton symporter activity"/>
    <property type="evidence" value="ECO:0007669"/>
    <property type="project" value="TreeGrafter"/>
</dbReference>
<feature type="transmembrane region" description="Helical" evidence="8">
    <location>
        <begin position="183"/>
        <end position="204"/>
    </location>
</feature>
<feature type="domain" description="Major facilitator superfamily (MFS) profile" evidence="10">
    <location>
        <begin position="13"/>
        <end position="463"/>
    </location>
</feature>
<dbReference type="InterPro" id="IPR003663">
    <property type="entry name" value="Sugar/inositol_transpt"/>
</dbReference>
<dbReference type="PROSITE" id="PS50850">
    <property type="entry name" value="MFS"/>
    <property type="match status" value="1"/>
</dbReference>
<comment type="caution">
    <text evidence="11">The sequence shown here is derived from an EMBL/GenBank/DDBJ whole genome shotgun (WGS) entry which is preliminary data.</text>
</comment>
<evidence type="ECO:0000256" key="8">
    <source>
        <dbReference type="SAM" id="Phobius"/>
    </source>
</evidence>
<dbReference type="OrthoDB" id="6612291at2759"/>
<proteinExistence type="inferred from homology"/>
<feature type="transmembrane region" description="Helical" evidence="8">
    <location>
        <begin position="276"/>
        <end position="306"/>
    </location>
</feature>
<dbReference type="GeneID" id="19156929"/>
<evidence type="ECO:0000313" key="12">
    <source>
        <dbReference type="Proteomes" id="UP000019484"/>
    </source>
</evidence>
<keyword evidence="12" id="KW-1185">Reference proteome</keyword>
<dbReference type="InterPro" id="IPR036259">
    <property type="entry name" value="MFS_trans_sf"/>
</dbReference>
<organism evidence="11 12">
    <name type="scientific">Capronia coronata CBS 617.96</name>
    <dbReference type="NCBI Taxonomy" id="1182541"/>
    <lineage>
        <taxon>Eukaryota</taxon>
        <taxon>Fungi</taxon>
        <taxon>Dikarya</taxon>
        <taxon>Ascomycota</taxon>
        <taxon>Pezizomycotina</taxon>
        <taxon>Eurotiomycetes</taxon>
        <taxon>Chaetothyriomycetidae</taxon>
        <taxon>Chaetothyriales</taxon>
        <taxon>Herpotrichiellaceae</taxon>
        <taxon>Capronia</taxon>
    </lineage>
</organism>
<evidence type="ECO:0000259" key="10">
    <source>
        <dbReference type="PROSITE" id="PS50850"/>
    </source>
</evidence>
<dbReference type="EMBL" id="AMWN01000002">
    <property type="protein sequence ID" value="EXJ93636.1"/>
    <property type="molecule type" value="Genomic_DNA"/>
</dbReference>
<evidence type="ECO:0000256" key="3">
    <source>
        <dbReference type="ARBA" id="ARBA00022448"/>
    </source>
</evidence>
<accession>W9YWH8</accession>
<gene>
    <name evidence="11" type="ORF">A1O1_02028</name>
</gene>
<dbReference type="PANTHER" id="PTHR48022:SF11">
    <property type="entry name" value="MONOSACCHARIDE TRANSPORTER (HXT8), PUTATIVE (AFU_ORTHOLOGUE AFUA_2G08120)-RELATED"/>
    <property type="match status" value="1"/>
</dbReference>
<feature type="signal peptide" evidence="9">
    <location>
        <begin position="1"/>
        <end position="20"/>
    </location>
</feature>
<feature type="transmembrane region" description="Helical" evidence="8">
    <location>
        <begin position="62"/>
        <end position="82"/>
    </location>
</feature>
<keyword evidence="4 8" id="KW-0812">Transmembrane</keyword>
<feature type="chain" id="PRO_5004933133" description="Major facilitator superfamily (MFS) profile domain-containing protein" evidence="9">
    <location>
        <begin position="21"/>
        <end position="526"/>
    </location>
</feature>
<feature type="transmembrane region" description="Helical" evidence="8">
    <location>
        <begin position="94"/>
        <end position="112"/>
    </location>
</feature>
<evidence type="ECO:0000256" key="6">
    <source>
        <dbReference type="ARBA" id="ARBA00023136"/>
    </source>
</evidence>
<keyword evidence="9" id="KW-0732">Signal</keyword>
<dbReference type="RefSeq" id="XP_007721130.1">
    <property type="nucleotide sequence ID" value="XM_007722940.1"/>
</dbReference>
<protein>
    <recommendedName>
        <fullName evidence="10">Major facilitator superfamily (MFS) profile domain-containing protein</fullName>
    </recommendedName>
</protein>
<dbReference type="PRINTS" id="PR00171">
    <property type="entry name" value="SUGRTRNSPORT"/>
</dbReference>
<dbReference type="InterPro" id="IPR050360">
    <property type="entry name" value="MFS_Sugar_Transporters"/>
</dbReference>
<dbReference type="SUPFAM" id="SSF103473">
    <property type="entry name" value="MFS general substrate transporter"/>
    <property type="match status" value="1"/>
</dbReference>
<evidence type="ECO:0000313" key="11">
    <source>
        <dbReference type="EMBL" id="EXJ93636.1"/>
    </source>
</evidence>
<feature type="transmembrane region" description="Helical" evidence="8">
    <location>
        <begin position="312"/>
        <end position="331"/>
    </location>
</feature>
<evidence type="ECO:0000256" key="7">
    <source>
        <dbReference type="SAM" id="MobiDB-lite"/>
    </source>
</evidence>
<dbReference type="InterPro" id="IPR005828">
    <property type="entry name" value="MFS_sugar_transport-like"/>
</dbReference>
<dbReference type="HOGENOM" id="CLU_001265_30_13_1"/>
<feature type="transmembrane region" description="Helical" evidence="8">
    <location>
        <begin position="151"/>
        <end position="171"/>
    </location>
</feature>
<sequence>MAHLSLSWANVAIVLSLCLGSISYGYDFSIISTTVGQPTWYAYMGLTTDPTQASLYSYSNSIIGTIFGLFSAGAIFGGLFVGWFSDAHGRKKSLLSAAVINIVGGALQAGSVHVGMFIVARFITGFAAAMLVALVPVYIAEVAPPAIRGLLVGQHGAFFLVGYTVAAWVAVGSFYSANASFNWRFPLSLQALWPLLLCFFVYWLPESPRWLVSKGRPDEAWKILAKLHYDPKDPEQLFAREEFFQITSQCAADKASYGDVSLLHLFTKPHLRKRTLVATLVMWASPANGAIVIYSNIVVLVAGLGFDSADSLLLSAGWITLACVGNFANAFYLDKLGRVRSMVIGYVGCIVFVIIEAAIVAEYGGTTNKAALSAGVAMLFGFITFYGGFVDTTIYVYCSEIFPTHVRAKGMGWSIAVFFLGNLPFLESSTTGYATIGWKYYLLFIILPALNVGLLIYFCPETKGLSLEEINGIFEDKVAVRLTNLTEEERRDLDSRILDGVVGKDPQAQAPERNNVEKSAEVTLDE</sequence>
<evidence type="ECO:0000256" key="1">
    <source>
        <dbReference type="ARBA" id="ARBA00004141"/>
    </source>
</evidence>
<comment type="similarity">
    <text evidence="2">Belongs to the major facilitator superfamily. Sugar transporter (TC 2.A.1.1) family.</text>
</comment>
<dbReference type="eggNOG" id="KOG0254">
    <property type="taxonomic scope" value="Eukaryota"/>
</dbReference>
<feature type="transmembrane region" description="Helical" evidence="8">
    <location>
        <begin position="438"/>
        <end position="458"/>
    </location>
</feature>
<comment type="subcellular location">
    <subcellularLocation>
        <location evidence="1">Membrane</location>
        <topology evidence="1">Multi-pass membrane protein</topology>
    </subcellularLocation>
</comment>
<dbReference type="InterPro" id="IPR020846">
    <property type="entry name" value="MFS_dom"/>
</dbReference>
<dbReference type="FunFam" id="1.20.1250.20:FF:000134">
    <property type="entry name" value="MFS sugar transporter protein"/>
    <property type="match status" value="1"/>
</dbReference>
<evidence type="ECO:0000256" key="9">
    <source>
        <dbReference type="SAM" id="SignalP"/>
    </source>
</evidence>
<feature type="transmembrane region" description="Helical" evidence="8">
    <location>
        <begin position="343"/>
        <end position="364"/>
    </location>
</feature>